<dbReference type="InterPro" id="IPR013783">
    <property type="entry name" value="Ig-like_fold"/>
</dbReference>
<dbReference type="PROSITE" id="PS51257">
    <property type="entry name" value="PROKAR_LIPOPROTEIN"/>
    <property type="match status" value="1"/>
</dbReference>
<evidence type="ECO:0008006" key="4">
    <source>
        <dbReference type="Google" id="ProtNLM"/>
    </source>
</evidence>
<sequence>MTKTRFLLGFLFVLTVLMACKDPEEFEPDDPYDEEAPAPPVIIRPLPGAVFACGNSKTVFFDWTAVQGGQQYEIQIDTSANFSTDSVYSADNPPTMINLIRYGARTTYYCRIRAGSVYWRTLYTDWSDVRIFYLVREI</sequence>
<organism evidence="2 3">
    <name type="scientific">candidate division WOR_3 bacterium SM23_60</name>
    <dbReference type="NCBI Taxonomy" id="1703780"/>
    <lineage>
        <taxon>Bacteria</taxon>
        <taxon>Bacteria division WOR-3</taxon>
    </lineage>
</organism>
<feature type="signal peptide" evidence="1">
    <location>
        <begin position="1"/>
        <end position="21"/>
    </location>
</feature>
<name>A0A0S8G675_UNCW3</name>
<dbReference type="AlphaFoldDB" id="A0A0S8G675"/>
<accession>A0A0S8G675</accession>
<protein>
    <recommendedName>
        <fullName evidence="4">Fibronectin type-III domain-containing protein</fullName>
    </recommendedName>
</protein>
<dbReference type="Proteomes" id="UP000051096">
    <property type="component" value="Unassembled WGS sequence"/>
</dbReference>
<evidence type="ECO:0000313" key="2">
    <source>
        <dbReference type="EMBL" id="KPK68050.1"/>
    </source>
</evidence>
<comment type="caution">
    <text evidence="2">The sequence shown here is derived from an EMBL/GenBank/DDBJ whole genome shotgun (WGS) entry which is preliminary data.</text>
</comment>
<evidence type="ECO:0000313" key="3">
    <source>
        <dbReference type="Proteomes" id="UP000051096"/>
    </source>
</evidence>
<dbReference type="Gene3D" id="2.60.40.10">
    <property type="entry name" value="Immunoglobulins"/>
    <property type="match status" value="1"/>
</dbReference>
<reference evidence="2 3" key="1">
    <citation type="journal article" date="2015" name="Microbiome">
        <title>Genomic resolution of linkages in carbon, nitrogen, and sulfur cycling among widespread estuary sediment bacteria.</title>
        <authorList>
            <person name="Baker B.J."/>
            <person name="Lazar C.S."/>
            <person name="Teske A.P."/>
            <person name="Dick G.J."/>
        </authorList>
    </citation>
    <scope>NUCLEOTIDE SEQUENCE [LARGE SCALE GENOMIC DNA]</scope>
    <source>
        <strain evidence="2">SM23_60</strain>
    </source>
</reference>
<dbReference type="EMBL" id="LJUO01000187">
    <property type="protein sequence ID" value="KPK68050.1"/>
    <property type="molecule type" value="Genomic_DNA"/>
</dbReference>
<proteinExistence type="predicted"/>
<keyword evidence="1" id="KW-0732">Signal</keyword>
<feature type="chain" id="PRO_5006646697" description="Fibronectin type-III domain-containing protein" evidence="1">
    <location>
        <begin position="22"/>
        <end position="138"/>
    </location>
</feature>
<evidence type="ECO:0000256" key="1">
    <source>
        <dbReference type="SAM" id="SignalP"/>
    </source>
</evidence>
<gene>
    <name evidence="2" type="ORF">AMJ87_12485</name>
</gene>